<name>A0ABS4R1L8_9HYPH</name>
<comment type="caution">
    <text evidence="2">The sequence shown here is derived from an EMBL/GenBank/DDBJ whole genome shotgun (WGS) entry which is preliminary data.</text>
</comment>
<gene>
    <name evidence="2" type="ORF">J2Z31_003083</name>
</gene>
<protein>
    <recommendedName>
        <fullName evidence="4">TauD/TfdA-like domain-containing protein</fullName>
    </recommendedName>
</protein>
<evidence type="ECO:0000313" key="2">
    <source>
        <dbReference type="EMBL" id="MBP2236569.1"/>
    </source>
</evidence>
<dbReference type="Gene3D" id="3.60.130.10">
    <property type="entry name" value="Clavaminate synthase-like"/>
    <property type="match status" value="1"/>
</dbReference>
<evidence type="ECO:0008006" key="4">
    <source>
        <dbReference type="Google" id="ProtNLM"/>
    </source>
</evidence>
<dbReference type="SUPFAM" id="SSF51197">
    <property type="entry name" value="Clavaminate synthase-like"/>
    <property type="match status" value="1"/>
</dbReference>
<sequence length="328" mass="36162">MPAFDAAPIVTLDENAVREFCETTLLENDSPIPLVATSDANLVARLSALAGEVFFEEIRRIRTEISNADVGIAAIDVPVIYEDVTKDAITGALVALSISQHIMPSVLDRENRTPFSMFNASEENNAALNELGIKNISPVDVLEFHSDGTIRGNTLAVPDHIALYNVFINYAKRGNFYWVPSTSIPSMHGYVSNLGCNNDYLFDLTPSVYSNSESGVKFISPHRARTSVFQEDEYGRVVTFMNGTFLGRESDTGGSATRRLAEFQQAIANNPFRYAVPQESRRMIILNNAAGFHARDVFEEPFKEASVTRCYLRSASLSGRVMGEILAN</sequence>
<dbReference type="Proteomes" id="UP000730739">
    <property type="component" value="Unassembled WGS sequence"/>
</dbReference>
<reference evidence="2 3" key="1">
    <citation type="submission" date="2021-03" db="EMBL/GenBank/DDBJ databases">
        <title>Genomic Encyclopedia of Type Strains, Phase IV (KMG-IV): sequencing the most valuable type-strain genomes for metagenomic binning, comparative biology and taxonomic classification.</title>
        <authorList>
            <person name="Goeker M."/>
        </authorList>
    </citation>
    <scope>NUCLEOTIDE SEQUENCE [LARGE SCALE GENOMIC DNA]</scope>
    <source>
        <strain evidence="2 3">DSM 13372</strain>
    </source>
</reference>
<dbReference type="InterPro" id="IPR042098">
    <property type="entry name" value="TauD-like_sf"/>
</dbReference>
<dbReference type="EMBL" id="JAGILA010000003">
    <property type="protein sequence ID" value="MBP2236569.1"/>
    <property type="molecule type" value="Genomic_DNA"/>
</dbReference>
<evidence type="ECO:0000313" key="3">
    <source>
        <dbReference type="Proteomes" id="UP000730739"/>
    </source>
</evidence>
<keyword evidence="1" id="KW-0560">Oxidoreductase</keyword>
<proteinExistence type="predicted"/>
<evidence type="ECO:0000256" key="1">
    <source>
        <dbReference type="ARBA" id="ARBA00023002"/>
    </source>
</evidence>
<dbReference type="RefSeq" id="WP_028002871.1">
    <property type="nucleotide sequence ID" value="NZ_JAGILA010000003.1"/>
</dbReference>
<organism evidence="2 3">
    <name type="scientific">Sinorhizobium kostiense</name>
    <dbReference type="NCBI Taxonomy" id="76747"/>
    <lineage>
        <taxon>Bacteria</taxon>
        <taxon>Pseudomonadati</taxon>
        <taxon>Pseudomonadota</taxon>
        <taxon>Alphaproteobacteria</taxon>
        <taxon>Hyphomicrobiales</taxon>
        <taxon>Rhizobiaceae</taxon>
        <taxon>Sinorhizobium/Ensifer group</taxon>
        <taxon>Sinorhizobium</taxon>
    </lineage>
</organism>
<keyword evidence="3" id="KW-1185">Reference proteome</keyword>
<accession>A0ABS4R1L8</accession>